<feature type="signal peptide" evidence="7">
    <location>
        <begin position="1"/>
        <end position="28"/>
    </location>
</feature>
<dbReference type="PANTHER" id="PTHR33147:SF26">
    <property type="entry name" value="DEFENSIN-LIKE PROTEIN 7-RELATED"/>
    <property type="match status" value="1"/>
</dbReference>
<accession>V4M9J7</accession>
<dbReference type="SMART" id="SM00505">
    <property type="entry name" value="Knot1"/>
    <property type="match status" value="1"/>
</dbReference>
<feature type="domain" description="Knottins-like" evidence="8">
    <location>
        <begin position="31"/>
        <end position="76"/>
    </location>
</feature>
<keyword evidence="6" id="KW-1015">Disulfide bond</keyword>
<gene>
    <name evidence="9" type="ORF">EUTSA_v10017942mg</name>
</gene>
<evidence type="ECO:0000256" key="3">
    <source>
        <dbReference type="ARBA" id="ARBA00022577"/>
    </source>
</evidence>
<feature type="chain" id="PRO_5004724614" description="Knottins-like domain-containing protein" evidence="7">
    <location>
        <begin position="29"/>
        <end position="80"/>
    </location>
</feature>
<dbReference type="Pfam" id="PF00304">
    <property type="entry name" value="Gamma-thionin"/>
    <property type="match status" value="1"/>
</dbReference>
<dbReference type="PANTHER" id="PTHR33147">
    <property type="entry name" value="DEFENSIN-LIKE PROTEIN 1"/>
    <property type="match status" value="1"/>
</dbReference>
<evidence type="ECO:0000256" key="5">
    <source>
        <dbReference type="ARBA" id="ARBA00022821"/>
    </source>
</evidence>
<dbReference type="InterPro" id="IPR003614">
    <property type="entry name" value="Knottins"/>
</dbReference>
<organism evidence="9 10">
    <name type="scientific">Eutrema salsugineum</name>
    <name type="common">Saltwater cress</name>
    <name type="synonym">Sisymbrium salsugineum</name>
    <dbReference type="NCBI Taxonomy" id="72664"/>
    <lineage>
        <taxon>Eukaryota</taxon>
        <taxon>Viridiplantae</taxon>
        <taxon>Streptophyta</taxon>
        <taxon>Embryophyta</taxon>
        <taxon>Tracheophyta</taxon>
        <taxon>Spermatophyta</taxon>
        <taxon>Magnoliopsida</taxon>
        <taxon>eudicotyledons</taxon>
        <taxon>Gunneridae</taxon>
        <taxon>Pentapetalae</taxon>
        <taxon>rosids</taxon>
        <taxon>malvids</taxon>
        <taxon>Brassicales</taxon>
        <taxon>Brassicaceae</taxon>
        <taxon>Eutremeae</taxon>
        <taxon>Eutrema</taxon>
    </lineage>
</organism>
<evidence type="ECO:0000259" key="8">
    <source>
        <dbReference type="SMART" id="SM00505"/>
    </source>
</evidence>
<dbReference type="InterPro" id="IPR008176">
    <property type="entry name" value="Defensin_plant"/>
</dbReference>
<dbReference type="Gene3D" id="3.30.30.10">
    <property type="entry name" value="Knottin, scorpion toxin-like"/>
    <property type="match status" value="1"/>
</dbReference>
<evidence type="ECO:0000256" key="2">
    <source>
        <dbReference type="ARBA" id="ARBA00022529"/>
    </source>
</evidence>
<keyword evidence="4 7" id="KW-0732">Signal</keyword>
<keyword evidence="10" id="KW-1185">Reference proteome</keyword>
<evidence type="ECO:0000256" key="4">
    <source>
        <dbReference type="ARBA" id="ARBA00022729"/>
    </source>
</evidence>
<dbReference type="AlphaFoldDB" id="V4M9J7"/>
<proteinExistence type="inferred from homology"/>
<evidence type="ECO:0000313" key="9">
    <source>
        <dbReference type="EMBL" id="ESQ51782.1"/>
    </source>
</evidence>
<dbReference type="GO" id="GO:0031640">
    <property type="term" value="P:killing of cells of another organism"/>
    <property type="evidence" value="ECO:0007669"/>
    <property type="project" value="UniProtKB-KW"/>
</dbReference>
<sequence>MKNFMQLISSLFFLVILLAAPGMKMVQGQQICEARSINFRGMCMKWRNCQRVCMSEGFPDGRCAGFIRRCICRKPCPILS</sequence>
<keyword evidence="3" id="KW-0295">Fungicide</keyword>
<evidence type="ECO:0000256" key="1">
    <source>
        <dbReference type="ARBA" id="ARBA00006722"/>
    </source>
</evidence>
<dbReference type="EMBL" id="KI517385">
    <property type="protein sequence ID" value="ESQ51782.1"/>
    <property type="molecule type" value="Genomic_DNA"/>
</dbReference>
<dbReference type="PROSITE" id="PS00940">
    <property type="entry name" value="GAMMA_THIONIN"/>
    <property type="match status" value="1"/>
</dbReference>
<dbReference type="KEGG" id="eus:EUTSA_v10017942mg"/>
<name>V4M9J7_EUTSA</name>
<comment type="similarity">
    <text evidence="1">Belongs to the DEFL family.</text>
</comment>
<dbReference type="InterPro" id="IPR036574">
    <property type="entry name" value="Scorpion_toxin-like_sf"/>
</dbReference>
<dbReference type="CDD" id="cd00107">
    <property type="entry name" value="Knot1"/>
    <property type="match status" value="1"/>
</dbReference>
<dbReference type="PRINTS" id="PR00288">
    <property type="entry name" value="PUROTHIONIN"/>
</dbReference>
<dbReference type="Gramene" id="ESQ51782">
    <property type="protein sequence ID" value="ESQ51782"/>
    <property type="gene ID" value="EUTSA_v10017942mg"/>
</dbReference>
<keyword evidence="2" id="KW-0929">Antimicrobial</keyword>
<evidence type="ECO:0000313" key="10">
    <source>
        <dbReference type="Proteomes" id="UP000030689"/>
    </source>
</evidence>
<dbReference type="Proteomes" id="UP000030689">
    <property type="component" value="Unassembled WGS sequence"/>
</dbReference>
<dbReference type="GO" id="GO:0050832">
    <property type="term" value="P:defense response to fungus"/>
    <property type="evidence" value="ECO:0007669"/>
    <property type="project" value="UniProtKB-KW"/>
</dbReference>
<dbReference type="SUPFAM" id="SSF57095">
    <property type="entry name" value="Scorpion toxin-like"/>
    <property type="match status" value="1"/>
</dbReference>
<keyword evidence="5" id="KW-0611">Plant defense</keyword>
<dbReference type="OrthoDB" id="683455at2759"/>
<dbReference type="STRING" id="72664.V4M9J7"/>
<protein>
    <recommendedName>
        <fullName evidence="8">Knottins-like domain-containing protein</fullName>
    </recommendedName>
</protein>
<evidence type="ECO:0000256" key="6">
    <source>
        <dbReference type="ARBA" id="ARBA00023157"/>
    </source>
</evidence>
<dbReference type="OMA" id="RVCMSEG"/>
<reference evidence="9 10" key="1">
    <citation type="journal article" date="2013" name="Front. Plant Sci.">
        <title>The Reference Genome of the Halophytic Plant Eutrema salsugineum.</title>
        <authorList>
            <person name="Yang R."/>
            <person name="Jarvis D.E."/>
            <person name="Chen H."/>
            <person name="Beilstein M.A."/>
            <person name="Grimwood J."/>
            <person name="Jenkins J."/>
            <person name="Shu S."/>
            <person name="Prochnik S."/>
            <person name="Xin M."/>
            <person name="Ma C."/>
            <person name="Schmutz J."/>
            <person name="Wing R.A."/>
            <person name="Mitchell-Olds T."/>
            <person name="Schumaker K.S."/>
            <person name="Wang X."/>
        </authorList>
    </citation>
    <scope>NUCLEOTIDE SEQUENCE [LARGE SCALE GENOMIC DNA]</scope>
</reference>
<evidence type="ECO:0000256" key="7">
    <source>
        <dbReference type="SAM" id="SignalP"/>
    </source>
</evidence>